<dbReference type="AlphaFoldDB" id="A0A1H4WXI0"/>
<name>A0A1H4WXI0_STRMJ</name>
<dbReference type="RefSeq" id="WP_244321102.1">
    <property type="nucleotide sequence ID" value="NZ_FNST01000002.1"/>
</dbReference>
<organism evidence="2 3">
    <name type="scientific">Streptomyces melanosporofaciens</name>
    <dbReference type="NCBI Taxonomy" id="67327"/>
    <lineage>
        <taxon>Bacteria</taxon>
        <taxon>Bacillati</taxon>
        <taxon>Actinomycetota</taxon>
        <taxon>Actinomycetes</taxon>
        <taxon>Kitasatosporales</taxon>
        <taxon>Streptomycetaceae</taxon>
        <taxon>Streptomyces</taxon>
        <taxon>Streptomyces violaceusniger group</taxon>
    </lineage>
</organism>
<dbReference type="EMBL" id="FNST01000002">
    <property type="protein sequence ID" value="SEC98057.1"/>
    <property type="molecule type" value="Genomic_DNA"/>
</dbReference>
<keyword evidence="1" id="KW-0812">Transmembrane</keyword>
<evidence type="ECO:0000256" key="1">
    <source>
        <dbReference type="SAM" id="Phobius"/>
    </source>
</evidence>
<evidence type="ECO:0000313" key="3">
    <source>
        <dbReference type="Proteomes" id="UP000198609"/>
    </source>
</evidence>
<keyword evidence="3" id="KW-1185">Reference proteome</keyword>
<dbReference type="Proteomes" id="UP000198609">
    <property type="component" value="Unassembled WGS sequence"/>
</dbReference>
<evidence type="ECO:0000313" key="2">
    <source>
        <dbReference type="EMBL" id="SEC98057.1"/>
    </source>
</evidence>
<proteinExistence type="predicted"/>
<keyword evidence="1" id="KW-1133">Transmembrane helix</keyword>
<reference evidence="3" key="1">
    <citation type="submission" date="2016-10" db="EMBL/GenBank/DDBJ databases">
        <authorList>
            <person name="Varghese N."/>
            <person name="Submissions S."/>
        </authorList>
    </citation>
    <scope>NUCLEOTIDE SEQUENCE [LARGE SCALE GENOMIC DNA]</scope>
    <source>
        <strain evidence="3">DSM 40318</strain>
    </source>
</reference>
<feature type="transmembrane region" description="Helical" evidence="1">
    <location>
        <begin position="12"/>
        <end position="35"/>
    </location>
</feature>
<keyword evidence="1" id="KW-0472">Membrane</keyword>
<protein>
    <submittedName>
        <fullName evidence="2">Uncharacterized protein</fullName>
    </submittedName>
</protein>
<accession>A0A1H4WXI0</accession>
<sequence>MAVDNGMWWSVWWPWMLVWTATAVSLIAVVVWLAVRLQRYRRRCRPSPEKPTEGICLYLHDRAIMNLYEMGRYEKALEREVEQRITRTTDGSLRARLFGVGVSGGRNVSREEISMYIESARPITAIGLIVDTLERTDAIVHGDLRTGTITWNHALARALDTVDRPGPGAADSVRLRDIEDFVSIRGRFRKARQTPERTVFLAPYGDPEDPAEGPQVRVLCATDGLRNDDSHEGTFPARCLGKVRDWNPGTGELTIEAIAIFS</sequence>
<gene>
    <name evidence="2" type="ORF">SAMN04490356_6344</name>
</gene>